<feature type="transmembrane region" description="Helical" evidence="1">
    <location>
        <begin position="6"/>
        <end position="28"/>
    </location>
</feature>
<gene>
    <name evidence="2" type="ORF">FC07_GL002144</name>
</gene>
<dbReference type="AlphaFoldDB" id="A0A0R1GKJ9"/>
<dbReference type="Proteomes" id="UP000051461">
    <property type="component" value="Unassembled WGS sequence"/>
</dbReference>
<keyword evidence="1" id="KW-1133">Transmembrane helix</keyword>
<dbReference type="EMBL" id="AZDA01000144">
    <property type="protein sequence ID" value="KRK32433.1"/>
    <property type="molecule type" value="Genomic_DNA"/>
</dbReference>
<keyword evidence="3" id="KW-1185">Reference proteome</keyword>
<dbReference type="PATRIC" id="fig|1423726.3.peg.2223"/>
<keyword evidence="1" id="KW-0472">Membrane</keyword>
<name>A0A0R1GKJ9_9LACO</name>
<sequence>MLTIGIISALLALIVTPPLFGTIAIVLGSIVARHHPYQGYGLITAAILTLIIGSAVGIFMTGWWI</sequence>
<reference evidence="2 3" key="1">
    <citation type="journal article" date="2015" name="Genome Announc.">
        <title>Expanding the biotechnology potential of lactobacilli through comparative genomics of 213 strains and associated genera.</title>
        <authorList>
            <person name="Sun Z."/>
            <person name="Harris H.M."/>
            <person name="McCann A."/>
            <person name="Guo C."/>
            <person name="Argimon S."/>
            <person name="Zhang W."/>
            <person name="Yang X."/>
            <person name="Jeffery I.B."/>
            <person name="Cooney J.C."/>
            <person name="Kagawa T.F."/>
            <person name="Liu W."/>
            <person name="Song Y."/>
            <person name="Salvetti E."/>
            <person name="Wrobel A."/>
            <person name="Rasinkangas P."/>
            <person name="Parkhill J."/>
            <person name="Rea M.C."/>
            <person name="O'Sullivan O."/>
            <person name="Ritari J."/>
            <person name="Douillard F.P."/>
            <person name="Paul Ross R."/>
            <person name="Yang R."/>
            <person name="Briner A.E."/>
            <person name="Felis G.E."/>
            <person name="de Vos W.M."/>
            <person name="Barrangou R."/>
            <person name="Klaenhammer T.R."/>
            <person name="Caufield P.W."/>
            <person name="Cui Y."/>
            <person name="Zhang H."/>
            <person name="O'Toole P.W."/>
        </authorList>
    </citation>
    <scope>NUCLEOTIDE SEQUENCE [LARGE SCALE GENOMIC DNA]</scope>
    <source>
        <strain evidence="2 3">DSM 20003</strain>
    </source>
</reference>
<comment type="caution">
    <text evidence="2">The sequence shown here is derived from an EMBL/GenBank/DDBJ whole genome shotgun (WGS) entry which is preliminary data.</text>
</comment>
<evidence type="ECO:0000313" key="3">
    <source>
        <dbReference type="Proteomes" id="UP000051461"/>
    </source>
</evidence>
<keyword evidence="1" id="KW-0812">Transmembrane</keyword>
<feature type="transmembrane region" description="Helical" evidence="1">
    <location>
        <begin position="40"/>
        <end position="64"/>
    </location>
</feature>
<organism evidence="2 3">
    <name type="scientific">Loigolactobacillus bifermentans DSM 20003</name>
    <dbReference type="NCBI Taxonomy" id="1423726"/>
    <lineage>
        <taxon>Bacteria</taxon>
        <taxon>Bacillati</taxon>
        <taxon>Bacillota</taxon>
        <taxon>Bacilli</taxon>
        <taxon>Lactobacillales</taxon>
        <taxon>Lactobacillaceae</taxon>
        <taxon>Loigolactobacillus</taxon>
    </lineage>
</organism>
<protein>
    <submittedName>
        <fullName evidence="2">Uncharacterized protein</fullName>
    </submittedName>
</protein>
<accession>A0A0R1GKJ9</accession>
<proteinExistence type="predicted"/>
<evidence type="ECO:0000313" key="2">
    <source>
        <dbReference type="EMBL" id="KRK32433.1"/>
    </source>
</evidence>
<evidence type="ECO:0000256" key="1">
    <source>
        <dbReference type="SAM" id="Phobius"/>
    </source>
</evidence>